<organism evidence="2 3">
    <name type="scientific">Rotaria magnacalcarata</name>
    <dbReference type="NCBI Taxonomy" id="392030"/>
    <lineage>
        <taxon>Eukaryota</taxon>
        <taxon>Metazoa</taxon>
        <taxon>Spiralia</taxon>
        <taxon>Gnathifera</taxon>
        <taxon>Rotifera</taxon>
        <taxon>Eurotatoria</taxon>
        <taxon>Bdelloidea</taxon>
        <taxon>Philodinida</taxon>
        <taxon>Philodinidae</taxon>
        <taxon>Rotaria</taxon>
    </lineage>
</organism>
<evidence type="ECO:0000313" key="3">
    <source>
        <dbReference type="Proteomes" id="UP000663834"/>
    </source>
</evidence>
<feature type="non-terminal residue" evidence="2">
    <location>
        <position position="1"/>
    </location>
</feature>
<dbReference type="OrthoDB" id="10457623at2759"/>
<comment type="caution">
    <text evidence="2">The sequence shown here is derived from an EMBL/GenBank/DDBJ whole genome shotgun (WGS) entry which is preliminary data.</text>
</comment>
<accession>A0A816GRK6</accession>
<name>A0A816GRK6_9BILA</name>
<proteinExistence type="predicted"/>
<feature type="region of interest" description="Disordered" evidence="1">
    <location>
        <begin position="84"/>
        <end position="103"/>
    </location>
</feature>
<evidence type="ECO:0000313" key="2">
    <source>
        <dbReference type="EMBL" id="CAF1676704.1"/>
    </source>
</evidence>
<reference evidence="2" key="1">
    <citation type="submission" date="2021-02" db="EMBL/GenBank/DDBJ databases">
        <authorList>
            <person name="Nowell W R."/>
        </authorList>
    </citation>
    <scope>NUCLEOTIDE SEQUENCE</scope>
</reference>
<sequence>MNLPTKEVCPNEITLTTHRATTVKDNMNWNQLGEIQDFHTSNEDKLFPDLDDIVMDEYQKTTTDNQHNIIHFDEKSISPIAHKEQQQTHDNNKVSKQCVHKETERGVTSLPDEYRHVIDARG</sequence>
<dbReference type="EMBL" id="CAJNOW010020009">
    <property type="protein sequence ID" value="CAF1676704.1"/>
    <property type="molecule type" value="Genomic_DNA"/>
</dbReference>
<gene>
    <name evidence="2" type="ORF">KQP761_LOCUS35538</name>
</gene>
<protein>
    <submittedName>
        <fullName evidence="2">Uncharacterized protein</fullName>
    </submittedName>
</protein>
<dbReference type="AlphaFoldDB" id="A0A816GRK6"/>
<dbReference type="Proteomes" id="UP000663834">
    <property type="component" value="Unassembled WGS sequence"/>
</dbReference>
<evidence type="ECO:0000256" key="1">
    <source>
        <dbReference type="SAM" id="MobiDB-lite"/>
    </source>
</evidence>